<keyword evidence="1" id="KW-0812">Transmembrane</keyword>
<proteinExistence type="predicted"/>
<evidence type="ECO:0000313" key="2">
    <source>
        <dbReference type="EMBL" id="EMA53547.1"/>
    </source>
</evidence>
<organism evidence="2 3">
    <name type="scientific">Halococcus thailandensis JCM 13552</name>
    <dbReference type="NCBI Taxonomy" id="1227457"/>
    <lineage>
        <taxon>Archaea</taxon>
        <taxon>Methanobacteriati</taxon>
        <taxon>Methanobacteriota</taxon>
        <taxon>Stenosarchaea group</taxon>
        <taxon>Halobacteria</taxon>
        <taxon>Halobacteriales</taxon>
        <taxon>Halococcaceae</taxon>
        <taxon>Halococcus</taxon>
    </lineage>
</organism>
<keyword evidence="3" id="KW-1185">Reference proteome</keyword>
<keyword evidence="1" id="KW-0472">Membrane</keyword>
<reference evidence="2 3" key="1">
    <citation type="journal article" date="2014" name="PLoS Genet.">
        <title>Phylogenetically driven sequencing of extremely halophilic archaea reveals strategies for static and dynamic osmo-response.</title>
        <authorList>
            <person name="Becker E.A."/>
            <person name="Seitzer P.M."/>
            <person name="Tritt A."/>
            <person name="Larsen D."/>
            <person name="Krusor M."/>
            <person name="Yao A.I."/>
            <person name="Wu D."/>
            <person name="Madern D."/>
            <person name="Eisen J.A."/>
            <person name="Darling A.E."/>
            <person name="Facciotti M.T."/>
        </authorList>
    </citation>
    <scope>NUCLEOTIDE SEQUENCE [LARGE SCALE GENOMIC DNA]</scope>
    <source>
        <strain evidence="2 3">JCM 13552</strain>
    </source>
</reference>
<dbReference type="PATRIC" id="fig|1227457.3.peg.1797"/>
<dbReference type="EMBL" id="AOMF01000152">
    <property type="protein sequence ID" value="EMA53547.1"/>
    <property type="molecule type" value="Genomic_DNA"/>
</dbReference>
<dbReference type="AlphaFoldDB" id="M0N6L2"/>
<feature type="transmembrane region" description="Helical" evidence="1">
    <location>
        <begin position="55"/>
        <end position="76"/>
    </location>
</feature>
<feature type="transmembrane region" description="Helical" evidence="1">
    <location>
        <begin position="24"/>
        <end position="49"/>
    </location>
</feature>
<sequence>MDDKRHFRFRIVENTPRIVVADPYYTLVAVGQTAVGILAGFIGMIAVLVGNGVNAMALGVAAICLLLYLALELTVVRAESLRGRLSLPGADVSETICRLHHHSFRPEGTTVEDRFGLSSRPHPP</sequence>
<accession>M0N6L2</accession>
<evidence type="ECO:0000313" key="3">
    <source>
        <dbReference type="Proteomes" id="UP000011680"/>
    </source>
</evidence>
<comment type="caution">
    <text evidence="2">The sequence shown here is derived from an EMBL/GenBank/DDBJ whole genome shotgun (WGS) entry which is preliminary data.</text>
</comment>
<gene>
    <name evidence="2" type="ORF">C451_09680</name>
</gene>
<name>M0N6L2_9EURY</name>
<evidence type="ECO:0000256" key="1">
    <source>
        <dbReference type="SAM" id="Phobius"/>
    </source>
</evidence>
<protein>
    <submittedName>
        <fullName evidence="2">Uncharacterized protein</fullName>
    </submittedName>
</protein>
<keyword evidence="1" id="KW-1133">Transmembrane helix</keyword>
<dbReference type="Proteomes" id="UP000011680">
    <property type="component" value="Unassembled WGS sequence"/>
</dbReference>